<reference evidence="1 2" key="1">
    <citation type="journal article" date="2006" name="Proc. Natl. Acad. Sci. U.S.A.">
        <title>Burkholderia xenovorans LB400 harbors a multi-replicon, 9.73-Mbp genome shaped for versatility.</title>
        <authorList>
            <person name="Chain P.S."/>
            <person name="Denef V.J."/>
            <person name="Konstantinidis K.T."/>
            <person name="Vergez L.M."/>
            <person name="Agullo L."/>
            <person name="Reyes V.L."/>
            <person name="Hauser L."/>
            <person name="Cordova M."/>
            <person name="Gomez L."/>
            <person name="Gonzalez M."/>
            <person name="Land M."/>
            <person name="Lao V."/>
            <person name="Larimer F."/>
            <person name="LiPuma J.J."/>
            <person name="Mahenthiralingam E."/>
            <person name="Malfatti S.A."/>
            <person name="Marx C.J."/>
            <person name="Parnell J.J."/>
            <person name="Ramette A."/>
            <person name="Richardson P."/>
            <person name="Seeger M."/>
            <person name="Smith D."/>
            <person name="Spilker T."/>
            <person name="Sul W.J."/>
            <person name="Tsoi T.V."/>
            <person name="Ulrich L.E."/>
            <person name="Zhulin I.B."/>
            <person name="Tiedje J.M."/>
        </authorList>
    </citation>
    <scope>NUCLEOTIDE SEQUENCE [LARGE SCALE GENOMIC DNA]</scope>
    <source>
        <strain evidence="1 2">LB400</strain>
    </source>
</reference>
<accession>Q13PE0</accession>
<organism evidence="1 2">
    <name type="scientific">Paraburkholderia xenovorans (strain LB400)</name>
    <dbReference type="NCBI Taxonomy" id="266265"/>
    <lineage>
        <taxon>Bacteria</taxon>
        <taxon>Pseudomonadati</taxon>
        <taxon>Pseudomonadota</taxon>
        <taxon>Betaproteobacteria</taxon>
        <taxon>Burkholderiales</taxon>
        <taxon>Burkholderiaceae</taxon>
        <taxon>Paraburkholderia</taxon>
    </lineage>
</organism>
<evidence type="ECO:0000313" key="2">
    <source>
        <dbReference type="Proteomes" id="UP000001817"/>
    </source>
</evidence>
<dbReference type="Proteomes" id="UP000001817">
    <property type="component" value="Chromosome 2"/>
</dbReference>
<sequence>MRRDLGRDARYEKHTIATKPFSFGPTARPARTSWGRGASVFELHASAGRHNLSVRFLVGAWRPKPAVAYPAIPCFQCGFCRPA</sequence>
<dbReference type="EMBL" id="CP000271">
    <property type="protein sequence ID" value="ABE34049.1"/>
    <property type="molecule type" value="Genomic_DNA"/>
</dbReference>
<protein>
    <submittedName>
        <fullName evidence="1">Uncharacterized protein</fullName>
    </submittedName>
</protein>
<evidence type="ECO:0000313" key="1">
    <source>
        <dbReference type="EMBL" id="ABE34049.1"/>
    </source>
</evidence>
<gene>
    <name evidence="1" type="ORF">Bxe_B1920</name>
</gene>
<keyword evidence="2" id="KW-1185">Reference proteome</keyword>
<dbReference type="AlphaFoldDB" id="Q13PE0"/>
<dbReference type="KEGG" id="bxe:Bxe_B1920"/>
<proteinExistence type="predicted"/>
<name>Q13PE0_PARXL</name>